<comment type="caution">
    <text evidence="7">The sequence shown here is derived from an EMBL/GenBank/DDBJ whole genome shotgun (WGS) entry which is preliminary data.</text>
</comment>
<sequence length="227" mass="23936">MDPKSPIFLLVSIILLSSLLHHTKSTAAAQNDAAPPTIAASTSSSQHKQKEASQLVIDPALRGVCSVTDNPSKCVELIAPYVIGATDPVSILNMEIAALYKMVEDAKSTATRVARSPSTPPSVVKVLDECVAYYDSATDDLAKALFACSVKDTQTVNQRMASAVTSFQKCDAAFEGKQGAAANKLEGEAATMHEMDEVMVQMAGFAMQISQKLVSKATAAGNTKIVN</sequence>
<dbReference type="SUPFAM" id="SSF101148">
    <property type="entry name" value="Plant invertase/pectin methylesterase inhibitor"/>
    <property type="match status" value="1"/>
</dbReference>
<comment type="similarity">
    <text evidence="3">Belongs to the PMEI family.</text>
</comment>
<dbReference type="GO" id="GO:0004857">
    <property type="term" value="F:enzyme inhibitor activity"/>
    <property type="evidence" value="ECO:0007669"/>
    <property type="project" value="InterPro"/>
</dbReference>
<keyword evidence="2" id="KW-1015">Disulfide bond</keyword>
<evidence type="ECO:0000256" key="3">
    <source>
        <dbReference type="ARBA" id="ARBA00038471"/>
    </source>
</evidence>
<evidence type="ECO:0000313" key="8">
    <source>
        <dbReference type="Proteomes" id="UP001154282"/>
    </source>
</evidence>
<evidence type="ECO:0000256" key="2">
    <source>
        <dbReference type="ARBA" id="ARBA00023157"/>
    </source>
</evidence>
<dbReference type="InterPro" id="IPR035513">
    <property type="entry name" value="Invertase/methylesterase_inhib"/>
</dbReference>
<feature type="region of interest" description="Disordered" evidence="4">
    <location>
        <begin position="30"/>
        <end position="51"/>
    </location>
</feature>
<dbReference type="NCBIfam" id="TIGR01614">
    <property type="entry name" value="PME_inhib"/>
    <property type="match status" value="1"/>
</dbReference>
<gene>
    <name evidence="7" type="ORF">LITE_LOCUS40108</name>
</gene>
<protein>
    <recommendedName>
        <fullName evidence="6">Pectinesterase inhibitor domain-containing protein</fullName>
    </recommendedName>
</protein>
<evidence type="ECO:0000256" key="4">
    <source>
        <dbReference type="SAM" id="MobiDB-lite"/>
    </source>
</evidence>
<dbReference type="Pfam" id="PF04043">
    <property type="entry name" value="PMEI"/>
    <property type="match status" value="1"/>
</dbReference>
<evidence type="ECO:0000313" key="7">
    <source>
        <dbReference type="EMBL" id="CAI0474596.1"/>
    </source>
</evidence>
<evidence type="ECO:0000256" key="5">
    <source>
        <dbReference type="SAM" id="SignalP"/>
    </source>
</evidence>
<evidence type="ECO:0000259" key="6">
    <source>
        <dbReference type="SMART" id="SM00856"/>
    </source>
</evidence>
<feature type="compositionally biased region" description="Low complexity" evidence="4">
    <location>
        <begin position="33"/>
        <end position="45"/>
    </location>
</feature>
<dbReference type="EMBL" id="CAMGYJ010000009">
    <property type="protein sequence ID" value="CAI0474596.1"/>
    <property type="molecule type" value="Genomic_DNA"/>
</dbReference>
<evidence type="ECO:0000256" key="1">
    <source>
        <dbReference type="ARBA" id="ARBA00022729"/>
    </source>
</evidence>
<dbReference type="AlphaFoldDB" id="A0AAV0PWS5"/>
<feature type="signal peptide" evidence="5">
    <location>
        <begin position="1"/>
        <end position="28"/>
    </location>
</feature>
<keyword evidence="8" id="KW-1185">Reference proteome</keyword>
<dbReference type="PANTHER" id="PTHR36710">
    <property type="entry name" value="PECTINESTERASE INHIBITOR-LIKE"/>
    <property type="match status" value="1"/>
</dbReference>
<organism evidence="7 8">
    <name type="scientific">Linum tenue</name>
    <dbReference type="NCBI Taxonomy" id="586396"/>
    <lineage>
        <taxon>Eukaryota</taxon>
        <taxon>Viridiplantae</taxon>
        <taxon>Streptophyta</taxon>
        <taxon>Embryophyta</taxon>
        <taxon>Tracheophyta</taxon>
        <taxon>Spermatophyta</taxon>
        <taxon>Magnoliopsida</taxon>
        <taxon>eudicotyledons</taxon>
        <taxon>Gunneridae</taxon>
        <taxon>Pentapetalae</taxon>
        <taxon>rosids</taxon>
        <taxon>fabids</taxon>
        <taxon>Malpighiales</taxon>
        <taxon>Linaceae</taxon>
        <taxon>Linum</taxon>
    </lineage>
</organism>
<accession>A0AAV0PWS5</accession>
<feature type="domain" description="Pectinesterase inhibitor" evidence="6">
    <location>
        <begin position="56"/>
        <end position="209"/>
    </location>
</feature>
<keyword evidence="1 5" id="KW-0732">Signal</keyword>
<dbReference type="InterPro" id="IPR006501">
    <property type="entry name" value="Pectinesterase_inhib_dom"/>
</dbReference>
<name>A0AAV0PWS5_9ROSI</name>
<feature type="chain" id="PRO_5043471540" description="Pectinesterase inhibitor domain-containing protein" evidence="5">
    <location>
        <begin position="29"/>
        <end position="227"/>
    </location>
</feature>
<dbReference type="Proteomes" id="UP001154282">
    <property type="component" value="Unassembled WGS sequence"/>
</dbReference>
<dbReference type="PANTHER" id="PTHR36710:SF18">
    <property type="entry name" value="PECTINESTERASE INHIBITOR 5-RELATED"/>
    <property type="match status" value="1"/>
</dbReference>
<dbReference type="SMART" id="SM00856">
    <property type="entry name" value="PMEI"/>
    <property type="match status" value="1"/>
</dbReference>
<proteinExistence type="inferred from homology"/>
<dbReference type="Gene3D" id="1.20.140.40">
    <property type="entry name" value="Invertase/pectin methylesterase inhibitor family protein"/>
    <property type="match status" value="1"/>
</dbReference>
<reference evidence="7" key="1">
    <citation type="submission" date="2022-08" db="EMBL/GenBank/DDBJ databases">
        <authorList>
            <person name="Gutierrez-Valencia J."/>
        </authorList>
    </citation>
    <scope>NUCLEOTIDE SEQUENCE</scope>
</reference>
<dbReference type="InterPro" id="IPR052421">
    <property type="entry name" value="PCW_Enzyme_Inhibitor"/>
</dbReference>
<dbReference type="CDD" id="cd15800">
    <property type="entry name" value="PMEI-like_2"/>
    <property type="match status" value="1"/>
</dbReference>